<dbReference type="InterPro" id="IPR001060">
    <property type="entry name" value="FCH_dom"/>
</dbReference>
<feature type="region of interest" description="Disordered" evidence="8">
    <location>
        <begin position="317"/>
        <end position="656"/>
    </location>
</feature>
<evidence type="ECO:0000256" key="4">
    <source>
        <dbReference type="ARBA" id="ARBA00022553"/>
    </source>
</evidence>
<feature type="compositionally biased region" description="Polar residues" evidence="8">
    <location>
        <begin position="523"/>
        <end position="565"/>
    </location>
</feature>
<dbReference type="EMBL" id="JAVRRG010000013">
    <property type="protein sequence ID" value="KAK5098570.1"/>
    <property type="molecule type" value="Genomic_DNA"/>
</dbReference>
<evidence type="ECO:0000259" key="10">
    <source>
        <dbReference type="PROSITE" id="PS51741"/>
    </source>
</evidence>
<name>A0ABR0KJY9_9EURO</name>
<feature type="compositionally biased region" description="Low complexity" evidence="8">
    <location>
        <begin position="836"/>
        <end position="854"/>
    </location>
</feature>
<feature type="region of interest" description="Disordered" evidence="8">
    <location>
        <begin position="694"/>
        <end position="957"/>
    </location>
</feature>
<dbReference type="InterPro" id="IPR036028">
    <property type="entry name" value="SH3-like_dom_sf"/>
</dbReference>
<dbReference type="SMART" id="SM00055">
    <property type="entry name" value="FCH"/>
    <property type="match status" value="1"/>
</dbReference>
<keyword evidence="12" id="KW-1185">Reference proteome</keyword>
<evidence type="ECO:0000256" key="7">
    <source>
        <dbReference type="PROSITE-ProRule" id="PRU01077"/>
    </source>
</evidence>
<feature type="compositionally biased region" description="Polar residues" evidence="8">
    <location>
        <begin position="453"/>
        <end position="474"/>
    </location>
</feature>
<dbReference type="Proteomes" id="UP001345013">
    <property type="component" value="Unassembled WGS sequence"/>
</dbReference>
<dbReference type="InterPro" id="IPR031160">
    <property type="entry name" value="F_BAR_dom"/>
</dbReference>
<organism evidence="11 12">
    <name type="scientific">Lithohypha guttulata</name>
    <dbReference type="NCBI Taxonomy" id="1690604"/>
    <lineage>
        <taxon>Eukaryota</taxon>
        <taxon>Fungi</taxon>
        <taxon>Dikarya</taxon>
        <taxon>Ascomycota</taxon>
        <taxon>Pezizomycotina</taxon>
        <taxon>Eurotiomycetes</taxon>
        <taxon>Chaetothyriomycetidae</taxon>
        <taxon>Chaetothyriales</taxon>
        <taxon>Trichomeriaceae</taxon>
        <taxon>Lithohypha</taxon>
    </lineage>
</organism>
<dbReference type="Gene3D" id="1.20.1270.60">
    <property type="entry name" value="Arfaptin homology (AH) domain/BAR domain"/>
    <property type="match status" value="1"/>
</dbReference>
<evidence type="ECO:0000256" key="3">
    <source>
        <dbReference type="ARBA" id="ARBA00022490"/>
    </source>
</evidence>
<keyword evidence="5" id="KW-0206">Cytoskeleton</keyword>
<evidence type="ECO:0000313" key="11">
    <source>
        <dbReference type="EMBL" id="KAK5098570.1"/>
    </source>
</evidence>
<feature type="domain" description="F-BAR" evidence="10">
    <location>
        <begin position="14"/>
        <end position="267"/>
    </location>
</feature>
<dbReference type="SUPFAM" id="SSF50044">
    <property type="entry name" value="SH3-domain"/>
    <property type="match status" value="1"/>
</dbReference>
<dbReference type="InterPro" id="IPR001452">
    <property type="entry name" value="SH3_domain"/>
</dbReference>
<dbReference type="PROSITE" id="PS50002">
    <property type="entry name" value="SH3"/>
    <property type="match status" value="1"/>
</dbReference>
<dbReference type="Pfam" id="PF00611">
    <property type="entry name" value="FCH"/>
    <property type="match status" value="1"/>
</dbReference>
<feature type="domain" description="SH3" evidence="9">
    <location>
        <begin position="982"/>
        <end position="1048"/>
    </location>
</feature>
<evidence type="ECO:0000259" key="9">
    <source>
        <dbReference type="PROSITE" id="PS50002"/>
    </source>
</evidence>
<evidence type="ECO:0000313" key="12">
    <source>
        <dbReference type="Proteomes" id="UP001345013"/>
    </source>
</evidence>
<comment type="subcellular location">
    <subcellularLocation>
        <location evidence="1">Cytoplasm</location>
        <location evidence="1">Cytoskeleton</location>
    </subcellularLocation>
</comment>
<dbReference type="InterPro" id="IPR027267">
    <property type="entry name" value="AH/BAR_dom_sf"/>
</dbReference>
<proteinExistence type="predicted"/>
<protein>
    <submittedName>
        <fullName evidence="11">Formin-binding protein</fullName>
    </submittedName>
</protein>
<dbReference type="CDD" id="cd07651">
    <property type="entry name" value="F-BAR_PombeCdc15_like"/>
    <property type="match status" value="1"/>
</dbReference>
<accession>A0ABR0KJY9</accession>
<dbReference type="PANTHER" id="PTHR23065">
    <property type="entry name" value="PROLINE-SERINE-THREONINE PHOSPHATASE INTERACTING PROTEIN 1"/>
    <property type="match status" value="1"/>
</dbReference>
<dbReference type="PANTHER" id="PTHR23065:SF7">
    <property type="entry name" value="NOSTRIN, ISOFORM H"/>
    <property type="match status" value="1"/>
</dbReference>
<keyword evidence="3" id="KW-0963">Cytoplasm</keyword>
<keyword evidence="4" id="KW-0597">Phosphoprotein</keyword>
<feature type="compositionally biased region" description="Polar residues" evidence="8">
    <location>
        <begin position="368"/>
        <end position="384"/>
    </location>
</feature>
<sequence>MPASSEAGGPSVPMSFSNCFWGMENMGVDPLLTRMQNAKTTCDELKAFYKARAELEEEYAKKLFAISRKALGSVEMGTLRASLDVARGETEVMGKQHAMIAQQMKSECEEPLAAFTGGIKERRKIVQHVVEKLLKTKQQQTAQVNKCRDRYEQDCLRIKGYLAQGHMVMGQEERKNKAKLEKTQINMASDSQEYEAAVKVLEETTGRWNKEWKAACDKFQDLEEERLDFTKSSLWAFANIASTVCVSDDASCEKVRLALENCEVEKDIANFIKVCGTGQEIPDPPRYINFAKGDCDSASEVSDEDNNYAVAQFPRTTNPAFRSASPLHDFKTSQSSKHSTERDMSEDPEEPVDEHVPTTVQAPARPRGQSQSQQPFTLDPNSGRPQPLTYRAAEVHVPPNYSPSQHGPIDQVPHNEYPTEGMTMYCRREDQPSRLAQSDLSASTRPPSRDSNSDYSNPSSFTSAEPMSGKSSPVKQPAGSVQMPGMSASPDKSLTKRRSGFFAKSPFNANSPFRRKSKKEPSNPLTSSQASWSMNASRSDLSSAPSVQSSPTKQTLHSRQPSAQPFNRHAGISAPEGEEAADPRAHFQLNIGPNVLDVASPDEVSSSHQSTPRASVANSRRQYAPPVTGASDDPVAQALANLKQSSGSGGFDMSKRASLRQPVDAYHRVRTPAPEQKPTARPALVSAQTTDVFAAQRGTPPPAYESGTRAQSALGVPQPAFTSKEMRSRTENWGMGASVSAPVGRPGSSMGRPASRDGRRSPGPTATVPRAASPQPSNAVVRSRSPAPHNGNMPMRARSPAPVQTATNMRPRSPAPPGPDPTMRARSPAPDMRMRSGPASAPRPQQPQQQAHPQGGSGRNRTAMMNGRPTSSYAGQPQYEPAAPSSFDNRGRGHDPAVRRERSKSIAAPGTLQPGSRQGSASQYRAASPNPYSGSSAGRPRSGTTGQAPYNSGHNMSTVQLAPGPGEIAMYEPPGTADVSPSVCFMARALYSYSAAIPEELSFSKGDILAVLRLQDDGWWEAEVNRSLKTGRPQSGTGLVPSNYLQQC</sequence>
<dbReference type="SUPFAM" id="SSF103657">
    <property type="entry name" value="BAR/IMD domain-like"/>
    <property type="match status" value="1"/>
</dbReference>
<evidence type="ECO:0000256" key="1">
    <source>
        <dbReference type="ARBA" id="ARBA00004245"/>
    </source>
</evidence>
<evidence type="ECO:0000256" key="2">
    <source>
        <dbReference type="ARBA" id="ARBA00022443"/>
    </source>
</evidence>
<dbReference type="PRINTS" id="PR00499">
    <property type="entry name" value="P67PHOX"/>
</dbReference>
<feature type="compositionally biased region" description="Polar residues" evidence="8">
    <location>
        <begin position="913"/>
        <end position="957"/>
    </location>
</feature>
<dbReference type="Gene3D" id="2.30.30.40">
    <property type="entry name" value="SH3 Domains"/>
    <property type="match status" value="1"/>
</dbReference>
<feature type="compositionally biased region" description="Basic and acidic residues" evidence="8">
    <location>
        <begin position="889"/>
        <end position="904"/>
    </location>
</feature>
<dbReference type="Pfam" id="PF00018">
    <property type="entry name" value="SH3_1"/>
    <property type="match status" value="1"/>
</dbReference>
<comment type="caution">
    <text evidence="11">The sequence shown here is derived from an EMBL/GenBank/DDBJ whole genome shotgun (WGS) entry which is preliminary data.</text>
</comment>
<evidence type="ECO:0000256" key="5">
    <source>
        <dbReference type="ARBA" id="ARBA00023212"/>
    </source>
</evidence>
<evidence type="ECO:0000256" key="8">
    <source>
        <dbReference type="SAM" id="MobiDB-lite"/>
    </source>
</evidence>
<keyword evidence="7" id="KW-0175">Coiled coil</keyword>
<evidence type="ECO:0000256" key="6">
    <source>
        <dbReference type="PROSITE-ProRule" id="PRU00192"/>
    </source>
</evidence>
<keyword evidence="2 6" id="KW-0728">SH3 domain</keyword>
<dbReference type="PROSITE" id="PS51741">
    <property type="entry name" value="F_BAR"/>
    <property type="match status" value="1"/>
</dbReference>
<feature type="compositionally biased region" description="Polar residues" evidence="8">
    <location>
        <begin position="434"/>
        <end position="446"/>
    </location>
</feature>
<dbReference type="CDD" id="cd00174">
    <property type="entry name" value="SH3"/>
    <property type="match status" value="1"/>
</dbReference>
<dbReference type="PRINTS" id="PR00452">
    <property type="entry name" value="SH3DOMAIN"/>
</dbReference>
<feature type="compositionally biased region" description="Polar residues" evidence="8">
    <location>
        <begin position="603"/>
        <end position="621"/>
    </location>
</feature>
<gene>
    <name evidence="11" type="primary">HOF1</name>
    <name evidence="11" type="ORF">LTR24_001675</name>
</gene>
<dbReference type="SMART" id="SM00326">
    <property type="entry name" value="SH3"/>
    <property type="match status" value="1"/>
</dbReference>
<reference evidence="11 12" key="1">
    <citation type="submission" date="2023-08" db="EMBL/GenBank/DDBJ databases">
        <title>Black Yeasts Isolated from many extreme environments.</title>
        <authorList>
            <person name="Coleine C."/>
            <person name="Stajich J.E."/>
            <person name="Selbmann L."/>
        </authorList>
    </citation>
    <scope>NUCLEOTIDE SEQUENCE [LARGE SCALE GENOMIC DNA]</scope>
    <source>
        <strain evidence="11 12">CCFEE 5885</strain>
    </source>
</reference>